<dbReference type="GO" id="GO:0032153">
    <property type="term" value="C:cell division site"/>
    <property type="evidence" value="ECO:0007669"/>
    <property type="project" value="TreeGrafter"/>
</dbReference>
<dbReference type="GO" id="GO:0008360">
    <property type="term" value="P:regulation of cell shape"/>
    <property type="evidence" value="ECO:0007669"/>
    <property type="project" value="UniProtKB-KW"/>
</dbReference>
<dbReference type="GO" id="GO:0051301">
    <property type="term" value="P:cell division"/>
    <property type="evidence" value="ECO:0007669"/>
    <property type="project" value="InterPro"/>
</dbReference>
<dbReference type="GO" id="GO:0071555">
    <property type="term" value="P:cell wall organization"/>
    <property type="evidence" value="ECO:0007669"/>
    <property type="project" value="UniProtKB-KW"/>
</dbReference>
<dbReference type="PANTHER" id="PTHR30474">
    <property type="entry name" value="CELL CYCLE PROTEIN"/>
    <property type="match status" value="1"/>
</dbReference>
<dbReference type="Proteomes" id="UP000485367">
    <property type="component" value="Unassembled WGS sequence"/>
</dbReference>
<evidence type="ECO:0000256" key="11">
    <source>
        <dbReference type="SAM" id="Phobius"/>
    </source>
</evidence>
<evidence type="ECO:0000256" key="9">
    <source>
        <dbReference type="ARBA" id="ARBA00023136"/>
    </source>
</evidence>
<dbReference type="PROSITE" id="PS00428">
    <property type="entry name" value="FTSW_RODA_SPOVE"/>
    <property type="match status" value="1"/>
</dbReference>
<gene>
    <name evidence="12" type="primary">mrdB</name>
    <name evidence="12" type="ORF">BWY43_00428</name>
</gene>
<evidence type="ECO:0000256" key="7">
    <source>
        <dbReference type="ARBA" id="ARBA00022984"/>
    </source>
</evidence>
<dbReference type="GO" id="GO:0005886">
    <property type="term" value="C:plasma membrane"/>
    <property type="evidence" value="ECO:0007669"/>
    <property type="project" value="TreeGrafter"/>
</dbReference>
<feature type="transmembrane region" description="Helical" evidence="11">
    <location>
        <begin position="295"/>
        <end position="314"/>
    </location>
</feature>
<organism evidence="12">
    <name type="scientific">candidate division WS2 bacterium ADurb.Bin280</name>
    <dbReference type="NCBI Taxonomy" id="1852829"/>
    <lineage>
        <taxon>Bacteria</taxon>
        <taxon>candidate division WS2</taxon>
    </lineage>
</organism>
<name>A0A1V5SDN0_9BACT</name>
<dbReference type="AlphaFoldDB" id="A0A1V5SDN0"/>
<keyword evidence="9 11" id="KW-0472">Membrane</keyword>
<feature type="transmembrane region" description="Helical" evidence="11">
    <location>
        <begin position="334"/>
        <end position="355"/>
    </location>
</feature>
<dbReference type="GO" id="GO:0009252">
    <property type="term" value="P:peptidoglycan biosynthetic process"/>
    <property type="evidence" value="ECO:0007669"/>
    <property type="project" value="UniProtKB-KW"/>
</dbReference>
<feature type="transmembrane region" description="Helical" evidence="11">
    <location>
        <begin position="178"/>
        <end position="197"/>
    </location>
</feature>
<keyword evidence="3" id="KW-0328">Glycosyltransferase</keyword>
<keyword evidence="2" id="KW-1003">Cell membrane</keyword>
<dbReference type="PANTHER" id="PTHR30474:SF1">
    <property type="entry name" value="PEPTIDOGLYCAN GLYCOSYLTRANSFERASE MRDB"/>
    <property type="match status" value="1"/>
</dbReference>
<keyword evidence="5 11" id="KW-0812">Transmembrane</keyword>
<feature type="transmembrane region" description="Helical" evidence="11">
    <location>
        <begin position="257"/>
        <end position="283"/>
    </location>
</feature>
<evidence type="ECO:0000256" key="3">
    <source>
        <dbReference type="ARBA" id="ARBA00022676"/>
    </source>
</evidence>
<feature type="transmembrane region" description="Helical" evidence="11">
    <location>
        <begin position="45"/>
        <end position="64"/>
    </location>
</feature>
<keyword evidence="8 11" id="KW-1133">Transmembrane helix</keyword>
<evidence type="ECO:0000256" key="10">
    <source>
        <dbReference type="ARBA" id="ARBA00023316"/>
    </source>
</evidence>
<dbReference type="EMBL" id="MWBO01000026">
    <property type="protein sequence ID" value="OQA52639.1"/>
    <property type="molecule type" value="Genomic_DNA"/>
</dbReference>
<dbReference type="GO" id="GO:0016757">
    <property type="term" value="F:glycosyltransferase activity"/>
    <property type="evidence" value="ECO:0007669"/>
    <property type="project" value="UniProtKB-KW"/>
</dbReference>
<keyword evidence="7" id="KW-0573">Peptidoglycan synthesis</keyword>
<feature type="transmembrane region" description="Helical" evidence="11">
    <location>
        <begin position="12"/>
        <end position="33"/>
    </location>
</feature>
<dbReference type="InterPro" id="IPR001182">
    <property type="entry name" value="FtsW/RodA"/>
</dbReference>
<dbReference type="Pfam" id="PF01098">
    <property type="entry name" value="FTSW_RODA_SPOVE"/>
    <property type="match status" value="1"/>
</dbReference>
<keyword evidence="10" id="KW-0961">Cell wall biogenesis/degradation</keyword>
<sequence>MKKILTKIDIDWSIVVTPVLLLLCSLSTLYGISSFGVKSDILQNQLIFIGAGVILYFLSASFDYRRLAPISPYLFVAGIVFLIAVELFGQSVFGSKRWIDIGFFRFQPSEMMKLFTVLFSAFYFQNIKNSNFKTLIKFFLYMLVPTALIVQQPDLGTSLVMIIIMMTAIFSSPLPRKILIIVAALSLLLLPIGWLSLKDYQKQRLVSFVNPEQDPLGSGYNVRQSKITVGSGGFYGKGFGEATQSQLQFLPVSHIDFIFAGFAEATGFIGSSFMVFLFAFLIYRIFSIAISSKDRFGYIVCNCIGVIFAFQSFVNIGMNIGLMPVTGIPLPFVSYGGTSLIISSILLGLCQSVFLRRRSLRFD</sequence>
<dbReference type="GO" id="GO:0015648">
    <property type="term" value="F:lipid-linked peptidoglycan transporter activity"/>
    <property type="evidence" value="ECO:0007669"/>
    <property type="project" value="TreeGrafter"/>
</dbReference>
<dbReference type="NCBIfam" id="TIGR02210">
    <property type="entry name" value="rodA_shape"/>
    <property type="match status" value="1"/>
</dbReference>
<evidence type="ECO:0000313" key="12">
    <source>
        <dbReference type="EMBL" id="OQA52639.1"/>
    </source>
</evidence>
<evidence type="ECO:0000256" key="8">
    <source>
        <dbReference type="ARBA" id="ARBA00022989"/>
    </source>
</evidence>
<evidence type="ECO:0000256" key="5">
    <source>
        <dbReference type="ARBA" id="ARBA00022692"/>
    </source>
</evidence>
<proteinExistence type="predicted"/>
<keyword evidence="6" id="KW-0133">Cell shape</keyword>
<evidence type="ECO:0000256" key="1">
    <source>
        <dbReference type="ARBA" id="ARBA00004141"/>
    </source>
</evidence>
<accession>A0A1V5SDN0</accession>
<feature type="transmembrane region" description="Helical" evidence="11">
    <location>
        <begin position="139"/>
        <end position="166"/>
    </location>
</feature>
<evidence type="ECO:0000256" key="4">
    <source>
        <dbReference type="ARBA" id="ARBA00022679"/>
    </source>
</evidence>
<reference evidence="12" key="1">
    <citation type="submission" date="2017-02" db="EMBL/GenBank/DDBJ databases">
        <title>Delving into the versatile metabolic prowess of the omnipresent phylum Bacteroidetes.</title>
        <authorList>
            <person name="Nobu M.K."/>
            <person name="Mei R."/>
            <person name="Narihiro T."/>
            <person name="Kuroda K."/>
            <person name="Liu W.-T."/>
        </authorList>
    </citation>
    <scope>NUCLEOTIDE SEQUENCE</scope>
    <source>
        <strain evidence="12">ADurb.Bin280</strain>
    </source>
</reference>
<keyword evidence="4" id="KW-0808">Transferase</keyword>
<dbReference type="InterPro" id="IPR011923">
    <property type="entry name" value="RodA/MrdB"/>
</dbReference>
<evidence type="ECO:0000256" key="2">
    <source>
        <dbReference type="ARBA" id="ARBA00022475"/>
    </source>
</evidence>
<evidence type="ECO:0000256" key="6">
    <source>
        <dbReference type="ARBA" id="ARBA00022960"/>
    </source>
</evidence>
<comment type="subcellular location">
    <subcellularLocation>
        <location evidence="1">Membrane</location>
        <topology evidence="1">Multi-pass membrane protein</topology>
    </subcellularLocation>
</comment>
<dbReference type="InterPro" id="IPR018365">
    <property type="entry name" value="Cell_cycle_FtsW-rel_CS"/>
</dbReference>
<comment type="caution">
    <text evidence="12">The sequence shown here is derived from an EMBL/GenBank/DDBJ whole genome shotgun (WGS) entry which is preliminary data.</text>
</comment>
<feature type="transmembrane region" description="Helical" evidence="11">
    <location>
        <begin position="70"/>
        <end position="89"/>
    </location>
</feature>
<protein>
    <submittedName>
        <fullName evidence="12">Rod shape-determining protein RodA</fullName>
    </submittedName>
</protein>